<comment type="catalytic activity">
    <reaction evidence="1">
        <text>7,8-dihydroneopterin = 6-hydroxymethyl-7,8-dihydropterin + glycolaldehyde</text>
        <dbReference type="Rhea" id="RHEA:10540"/>
        <dbReference type="ChEBI" id="CHEBI:17001"/>
        <dbReference type="ChEBI" id="CHEBI:17071"/>
        <dbReference type="ChEBI" id="CHEBI:44841"/>
        <dbReference type="EC" id="4.1.2.25"/>
    </reaction>
</comment>
<evidence type="ECO:0000313" key="10">
    <source>
        <dbReference type="Proteomes" id="UP000296374"/>
    </source>
</evidence>
<dbReference type="GO" id="GO:0046656">
    <property type="term" value="P:folic acid biosynthetic process"/>
    <property type="evidence" value="ECO:0007669"/>
    <property type="project" value="UniProtKB-KW"/>
</dbReference>
<dbReference type="Proteomes" id="UP000296374">
    <property type="component" value="Chromosome"/>
</dbReference>
<proteinExistence type="inferred from homology"/>
<accession>A0A4P7HM01</accession>
<evidence type="ECO:0000259" key="8">
    <source>
        <dbReference type="SMART" id="SM00905"/>
    </source>
</evidence>
<evidence type="ECO:0000256" key="3">
    <source>
        <dbReference type="ARBA" id="ARBA00005708"/>
    </source>
</evidence>
<dbReference type="KEGG" id="plia:E4191_05195"/>
<evidence type="ECO:0000256" key="2">
    <source>
        <dbReference type="ARBA" id="ARBA00005013"/>
    </source>
</evidence>
<comment type="similarity">
    <text evidence="3">Belongs to the DHNA family.</text>
</comment>
<keyword evidence="6" id="KW-0456">Lyase</keyword>
<dbReference type="Pfam" id="PF02152">
    <property type="entry name" value="FolB"/>
    <property type="match status" value="1"/>
</dbReference>
<dbReference type="InterPro" id="IPR043133">
    <property type="entry name" value="GTP-CH-I_C/QueF"/>
</dbReference>
<dbReference type="Gene3D" id="3.30.1130.10">
    <property type="match status" value="1"/>
</dbReference>
<feature type="domain" description="Dihydroneopterin aldolase/epimerase" evidence="8">
    <location>
        <begin position="7"/>
        <end position="115"/>
    </location>
</feature>
<dbReference type="NCBIfam" id="TIGR00526">
    <property type="entry name" value="folB_dom"/>
    <property type="match status" value="1"/>
</dbReference>
<dbReference type="SMART" id="SM00905">
    <property type="entry name" value="FolB"/>
    <property type="match status" value="1"/>
</dbReference>
<name>A0A4P7HM01_9RHOB</name>
<evidence type="ECO:0000256" key="5">
    <source>
        <dbReference type="ARBA" id="ARBA00022909"/>
    </source>
</evidence>
<sequence>MEHPDRIFLRDHVLSAEIGAFQSERGHDQRLRFNLSVELRDTVAGSDDHVDLILSYDVLTQAVATALADQRYNLVETLAERIAAEVLAHPRAACIHVTVEKLDLVPGALGVSITRHQGRVPASGAAARVAILVHGPGAPAPQGAVVVLPGDAPARSDGPHARRIALLALDQAAWALAGELNLEVAETRTELDAASQAGRPVVWAPARLAADAPAAGETPDSLALWLARRIGAHRVDFMRPEAVPLPPLPEGLTLTLARLPAR</sequence>
<evidence type="ECO:0000256" key="6">
    <source>
        <dbReference type="ARBA" id="ARBA00023239"/>
    </source>
</evidence>
<keyword evidence="5" id="KW-0289">Folate biosynthesis</keyword>
<evidence type="ECO:0000256" key="7">
    <source>
        <dbReference type="ARBA" id="ARBA00032903"/>
    </source>
</evidence>
<dbReference type="GO" id="GO:0004150">
    <property type="term" value="F:dihydroneopterin aldolase activity"/>
    <property type="evidence" value="ECO:0007669"/>
    <property type="project" value="UniProtKB-EC"/>
</dbReference>
<protein>
    <recommendedName>
        <fullName evidence="4">dihydroneopterin aldolase</fullName>
        <ecNumber evidence="4">4.1.2.25</ecNumber>
    </recommendedName>
    <alternativeName>
        <fullName evidence="7">7,8-dihydroneopterin aldolase</fullName>
    </alternativeName>
</protein>
<evidence type="ECO:0000256" key="1">
    <source>
        <dbReference type="ARBA" id="ARBA00001353"/>
    </source>
</evidence>
<dbReference type="SUPFAM" id="SSF55620">
    <property type="entry name" value="Tetrahydrobiopterin biosynthesis enzymes-like"/>
    <property type="match status" value="1"/>
</dbReference>
<dbReference type="PANTHER" id="PTHR42844:SF1">
    <property type="entry name" value="DIHYDRONEOPTERIN ALDOLASE 1-RELATED"/>
    <property type="match status" value="1"/>
</dbReference>
<dbReference type="PANTHER" id="PTHR42844">
    <property type="entry name" value="DIHYDRONEOPTERIN ALDOLASE 1-RELATED"/>
    <property type="match status" value="1"/>
</dbReference>
<evidence type="ECO:0000313" key="9">
    <source>
        <dbReference type="EMBL" id="QBX34171.1"/>
    </source>
</evidence>
<reference evidence="10" key="1">
    <citation type="submission" date="2019-03" db="EMBL/GenBank/DDBJ databases">
        <authorList>
            <person name="Li J."/>
        </authorList>
    </citation>
    <scope>NUCLEOTIDE SEQUENCE [LARGE SCALE GENOMIC DNA]</scope>
    <source>
        <strain evidence="10">2251</strain>
    </source>
</reference>
<dbReference type="InterPro" id="IPR006157">
    <property type="entry name" value="FolB_dom"/>
</dbReference>
<gene>
    <name evidence="9" type="ORF">E4191_05195</name>
</gene>
<evidence type="ECO:0000256" key="4">
    <source>
        <dbReference type="ARBA" id="ARBA00013043"/>
    </source>
</evidence>
<dbReference type="InterPro" id="IPR006156">
    <property type="entry name" value="Dihydroneopterin_aldolase"/>
</dbReference>
<dbReference type="AlphaFoldDB" id="A0A4P7HM01"/>
<dbReference type="EMBL" id="CP038439">
    <property type="protein sequence ID" value="QBX34171.1"/>
    <property type="molecule type" value="Genomic_DNA"/>
</dbReference>
<organism evidence="9 10">
    <name type="scientific">Paracoccus liaowanqingii</name>
    <dbReference type="NCBI Taxonomy" id="2560053"/>
    <lineage>
        <taxon>Bacteria</taxon>
        <taxon>Pseudomonadati</taxon>
        <taxon>Pseudomonadota</taxon>
        <taxon>Alphaproteobacteria</taxon>
        <taxon>Rhodobacterales</taxon>
        <taxon>Paracoccaceae</taxon>
        <taxon>Paracoccus</taxon>
    </lineage>
</organism>
<dbReference type="EC" id="4.1.2.25" evidence="4"/>
<dbReference type="GO" id="GO:0005737">
    <property type="term" value="C:cytoplasm"/>
    <property type="evidence" value="ECO:0007669"/>
    <property type="project" value="TreeGrafter"/>
</dbReference>
<comment type="pathway">
    <text evidence="2">Cofactor biosynthesis; tetrahydrofolate biosynthesis; 2-amino-4-hydroxy-6-hydroxymethyl-7,8-dihydropteridine diphosphate from 7,8-dihydroneopterin triphosphate: step 3/4.</text>
</comment>
<dbReference type="RefSeq" id="WP_135312460.1">
    <property type="nucleotide sequence ID" value="NZ_CP038439.1"/>
</dbReference>